<feature type="region of interest" description="Disordered" evidence="6">
    <location>
        <begin position="372"/>
        <end position="479"/>
    </location>
</feature>
<dbReference type="SMART" id="SM00387">
    <property type="entry name" value="HATPase_c"/>
    <property type="match status" value="1"/>
</dbReference>
<evidence type="ECO:0000259" key="7">
    <source>
        <dbReference type="SMART" id="SM00387"/>
    </source>
</evidence>
<dbReference type="PANTHER" id="PTHR45436">
    <property type="entry name" value="SENSOR HISTIDINE KINASE YKOH"/>
    <property type="match status" value="1"/>
</dbReference>
<dbReference type="Gene3D" id="3.30.565.10">
    <property type="entry name" value="Histidine kinase-like ATPase, C-terminal domain"/>
    <property type="match status" value="1"/>
</dbReference>
<protein>
    <recommendedName>
        <fullName evidence="2">histidine kinase</fullName>
        <ecNumber evidence="2">2.7.13.3</ecNumber>
    </recommendedName>
</protein>
<accession>A0ABY4MLU9</accession>
<dbReference type="PANTHER" id="PTHR45436:SF5">
    <property type="entry name" value="SENSOR HISTIDINE KINASE TRCS"/>
    <property type="match status" value="1"/>
</dbReference>
<evidence type="ECO:0000256" key="3">
    <source>
        <dbReference type="ARBA" id="ARBA00022553"/>
    </source>
</evidence>
<dbReference type="Pfam" id="PF02518">
    <property type="entry name" value="HATPase_c"/>
    <property type="match status" value="1"/>
</dbReference>
<evidence type="ECO:0000256" key="4">
    <source>
        <dbReference type="ARBA" id="ARBA00022679"/>
    </source>
</evidence>
<feature type="domain" description="Histidine kinase/HSP90-like ATPase" evidence="7">
    <location>
        <begin position="245"/>
        <end position="360"/>
    </location>
</feature>
<dbReference type="RefSeq" id="WP_248868232.1">
    <property type="nucleotide sequence ID" value="NZ_CP086322.1"/>
</dbReference>
<dbReference type="EC" id="2.7.13.3" evidence="2"/>
<evidence type="ECO:0000256" key="6">
    <source>
        <dbReference type="SAM" id="MobiDB-lite"/>
    </source>
</evidence>
<feature type="compositionally biased region" description="Basic and acidic residues" evidence="6">
    <location>
        <begin position="460"/>
        <end position="479"/>
    </location>
</feature>
<dbReference type="EMBL" id="CP086322">
    <property type="protein sequence ID" value="UQA97306.1"/>
    <property type="molecule type" value="Genomic_DNA"/>
</dbReference>
<keyword evidence="4" id="KW-0808">Transferase</keyword>
<evidence type="ECO:0000256" key="1">
    <source>
        <dbReference type="ARBA" id="ARBA00000085"/>
    </source>
</evidence>
<proteinExistence type="predicted"/>
<keyword evidence="3" id="KW-0597">Phosphoprotein</keyword>
<dbReference type="GO" id="GO:0005524">
    <property type="term" value="F:ATP binding"/>
    <property type="evidence" value="ECO:0007669"/>
    <property type="project" value="UniProtKB-KW"/>
</dbReference>
<dbReference type="InterPro" id="IPR050428">
    <property type="entry name" value="TCS_sensor_his_kinase"/>
</dbReference>
<name>A0ABY4MLU9_9ACTN</name>
<evidence type="ECO:0000256" key="5">
    <source>
        <dbReference type="ARBA" id="ARBA00022777"/>
    </source>
</evidence>
<keyword evidence="8" id="KW-0067">ATP-binding</keyword>
<dbReference type="InterPro" id="IPR003594">
    <property type="entry name" value="HATPase_dom"/>
</dbReference>
<evidence type="ECO:0000313" key="9">
    <source>
        <dbReference type="Proteomes" id="UP000830115"/>
    </source>
</evidence>
<comment type="catalytic activity">
    <reaction evidence="1">
        <text>ATP + protein L-histidine = ADP + protein N-phospho-L-histidine.</text>
        <dbReference type="EC" id="2.7.13.3"/>
    </reaction>
</comment>
<evidence type="ECO:0000313" key="8">
    <source>
        <dbReference type="EMBL" id="UQA97306.1"/>
    </source>
</evidence>
<dbReference type="Proteomes" id="UP000830115">
    <property type="component" value="Chromosome"/>
</dbReference>
<keyword evidence="9" id="KW-1185">Reference proteome</keyword>
<sequence>MWLLPPVLLAVCGAVIVWLTPSMARSQVAWIGAIATVAVAAAAGEAARRARATDELRRQYAEREATLQQYLAEQEVETVRMAKETLPAAMAKLQQGVTPDEVLESVAQKSDVSPEFEVAHKAVLRYVLQAVAAEEDLRDSAQRAFVNIARRVQAIIHQQAQELREMEDRHGQDPEVFGDLLHLDHRTALVGRLADSIAVLGGARPGRQWQQNVPLFNVLRGAMSRILDYQRVDLHSVAEVGILGRAVEPLIHALSELLDNSTRYSPPQTRVHLTATEIQTGVAIEIEDAGIGLTDEARVRAERALAQHSTSGLDLDDLGEAPRLGLAVVGRLCHTHAFKVSLRPSAYGGVRVVLIVPPDLITATPVPGGMVAKAATLPPPRHSVGPKRSVTAEEPTPTASPRSANGLPQRRRRTRAMAPRMQPKPAASTATDSKPPVSADSPPQAGMWLAAFQEGISGESRAESPADRPDGLSEKESER</sequence>
<dbReference type="InterPro" id="IPR036890">
    <property type="entry name" value="HATPase_C_sf"/>
</dbReference>
<reference evidence="8" key="1">
    <citation type="submission" date="2021-10" db="EMBL/GenBank/DDBJ databases">
        <title>Streptomyces nigrumlapis sp.nov.,an antimicrobial producing actinobacterium isolated from Black Gobi rocks.</title>
        <authorList>
            <person name="Wen Y."/>
            <person name="Zhang W."/>
            <person name="Liu X.G."/>
        </authorList>
    </citation>
    <scope>NUCLEOTIDE SEQUENCE</scope>
    <source>
        <strain evidence="8">ST13-2-2</strain>
    </source>
</reference>
<keyword evidence="5" id="KW-0418">Kinase</keyword>
<dbReference type="SUPFAM" id="SSF55874">
    <property type="entry name" value="ATPase domain of HSP90 chaperone/DNA topoisomerase II/histidine kinase"/>
    <property type="match status" value="1"/>
</dbReference>
<gene>
    <name evidence="8" type="ORF">K9S39_40465</name>
</gene>
<organism evidence="8 9">
    <name type="scientific">Streptomyces halobius</name>
    <dbReference type="NCBI Taxonomy" id="2879846"/>
    <lineage>
        <taxon>Bacteria</taxon>
        <taxon>Bacillati</taxon>
        <taxon>Actinomycetota</taxon>
        <taxon>Actinomycetes</taxon>
        <taxon>Kitasatosporales</taxon>
        <taxon>Streptomycetaceae</taxon>
        <taxon>Streptomyces</taxon>
    </lineage>
</organism>
<evidence type="ECO:0000256" key="2">
    <source>
        <dbReference type="ARBA" id="ARBA00012438"/>
    </source>
</evidence>
<keyword evidence="8" id="KW-0547">Nucleotide-binding</keyword>